<name>A0ABM0ZRP9_ECHTE</name>
<reference evidence="8" key="1">
    <citation type="submission" date="2025-08" db="UniProtKB">
        <authorList>
            <consortium name="RefSeq"/>
        </authorList>
    </citation>
    <scope>IDENTIFICATION</scope>
</reference>
<proteinExistence type="predicted"/>
<organism evidence="7 8">
    <name type="scientific">Echinops telfairi</name>
    <name type="common">Lesser hedgehog tenrec</name>
    <dbReference type="NCBI Taxonomy" id="9371"/>
    <lineage>
        <taxon>Eukaryota</taxon>
        <taxon>Metazoa</taxon>
        <taxon>Chordata</taxon>
        <taxon>Craniata</taxon>
        <taxon>Vertebrata</taxon>
        <taxon>Euteleostomi</taxon>
        <taxon>Mammalia</taxon>
        <taxon>Eutheria</taxon>
        <taxon>Afrotheria</taxon>
        <taxon>Tenrecidae</taxon>
        <taxon>Tenrecinae</taxon>
        <taxon>Echinops</taxon>
    </lineage>
</organism>
<feature type="compositionally biased region" description="Low complexity" evidence="4">
    <location>
        <begin position="54"/>
        <end position="63"/>
    </location>
</feature>
<dbReference type="SMART" id="SM00284">
    <property type="entry name" value="OLF"/>
    <property type="match status" value="1"/>
</dbReference>
<evidence type="ECO:0000256" key="5">
    <source>
        <dbReference type="SAM" id="SignalP"/>
    </source>
</evidence>
<feature type="compositionally biased region" description="Gly residues" evidence="4">
    <location>
        <begin position="64"/>
        <end position="73"/>
    </location>
</feature>
<evidence type="ECO:0000256" key="2">
    <source>
        <dbReference type="ARBA" id="ARBA00022525"/>
    </source>
</evidence>
<comment type="subcellular location">
    <subcellularLocation>
        <location evidence="1">Secreted</location>
    </subcellularLocation>
</comment>
<evidence type="ECO:0000259" key="6">
    <source>
        <dbReference type="PROSITE" id="PS51132"/>
    </source>
</evidence>
<protein>
    <submittedName>
        <fullName evidence="8">Olfactomedin-4</fullName>
    </submittedName>
</protein>
<feature type="signal peptide" evidence="5">
    <location>
        <begin position="1"/>
        <end position="20"/>
    </location>
</feature>
<evidence type="ECO:0000256" key="4">
    <source>
        <dbReference type="SAM" id="MobiDB-lite"/>
    </source>
</evidence>
<evidence type="ECO:0000256" key="3">
    <source>
        <dbReference type="PROSITE-ProRule" id="PRU00446"/>
    </source>
</evidence>
<feature type="chain" id="PRO_5045153391" evidence="5">
    <location>
        <begin position="21"/>
        <end position="493"/>
    </location>
</feature>
<evidence type="ECO:0000256" key="1">
    <source>
        <dbReference type="ARBA" id="ARBA00004613"/>
    </source>
</evidence>
<dbReference type="Pfam" id="PF02191">
    <property type="entry name" value="OLF"/>
    <property type="match status" value="1"/>
</dbReference>
<keyword evidence="5" id="KW-0732">Signal</keyword>
<sequence>MVMRVGLLCLLSLAVGDVEPYDSRANFSSGGSSRFGDSSSSGGGGGGGIFLGGSSSSSRAGSSHSGGFGSGGGSSQPFSNFNGSLDHHGTCQCSVLLPDTTFPADRLEQLEFTAHTLSEKFQKELSQVHKYIEMISVYAKHLSNLTVRVEIMEKDSISYTELDFELIKLEVKEMEKLIIELKKNFVGSSEIVDQLEVEGTVSYCGTPEVAMSRNGFNITWLLQVPEGSCAHGRVANISRPAVVQLNWRGFPYKSGVWGQDYSPRHPGKGLYWVAPLNSEGRYMEYYRLYNTWDDLLLYTHSRESRVTYGQGAGAVVYNSNMYFNLHNTRNIVKLNLTTNKMDVTYTLPDAAFNNRFSYANIEWQDIDFTVDEKGLWVIYSTEASTGNIVISQLNDSTLEVLRTWQTKQFKLSVSNAFVVCGVLYATRTLNTRMEEIFYYFDTNTSVEGQLSIPMYKMQEKVQSINYHPMEQKLYVYNDGYLLNYDLFFLQKPQ</sequence>
<keyword evidence="2" id="KW-0964">Secreted</keyword>
<dbReference type="PROSITE" id="PS51132">
    <property type="entry name" value="OLF"/>
    <property type="match status" value="1"/>
</dbReference>
<accession>A0ABM0ZRP9</accession>
<dbReference type="RefSeq" id="XP_012861428.1">
    <property type="nucleotide sequence ID" value="XM_013005974.1"/>
</dbReference>
<keyword evidence="7" id="KW-1185">Reference proteome</keyword>
<evidence type="ECO:0000313" key="7">
    <source>
        <dbReference type="Proteomes" id="UP000694863"/>
    </source>
</evidence>
<gene>
    <name evidence="8" type="primary">OLFM4</name>
</gene>
<feature type="region of interest" description="Disordered" evidence="4">
    <location>
        <begin position="54"/>
        <end position="73"/>
    </location>
</feature>
<feature type="domain" description="Olfactomedin-like" evidence="6">
    <location>
        <begin position="228"/>
        <end position="490"/>
    </location>
</feature>
<dbReference type="InterPro" id="IPR050605">
    <property type="entry name" value="Olfactomedin-like_domain"/>
</dbReference>
<evidence type="ECO:0000313" key="8">
    <source>
        <dbReference type="RefSeq" id="XP_012861428.1"/>
    </source>
</evidence>
<dbReference type="Proteomes" id="UP000694863">
    <property type="component" value="Unplaced"/>
</dbReference>
<dbReference type="GeneID" id="101654510"/>
<dbReference type="PANTHER" id="PTHR23192">
    <property type="entry name" value="OLFACTOMEDIN-RELATED"/>
    <property type="match status" value="1"/>
</dbReference>
<comment type="caution">
    <text evidence="3">Lacks conserved residue(s) required for the propagation of feature annotation.</text>
</comment>
<dbReference type="PANTHER" id="PTHR23192:SF7">
    <property type="entry name" value="OLFACTOMEDIN-4"/>
    <property type="match status" value="1"/>
</dbReference>
<dbReference type="InterPro" id="IPR003112">
    <property type="entry name" value="Olfac-like_dom"/>
</dbReference>